<evidence type="ECO:0000313" key="3">
    <source>
        <dbReference type="Proteomes" id="UP000078561"/>
    </source>
</evidence>
<evidence type="ECO:0000313" key="2">
    <source>
        <dbReference type="EMBL" id="SAM06281.1"/>
    </source>
</evidence>
<accession>A0A163K974</accession>
<name>A0A163K974_ABSGL</name>
<reference evidence="2" key="1">
    <citation type="submission" date="2016-04" db="EMBL/GenBank/DDBJ databases">
        <authorList>
            <person name="Evans L.H."/>
            <person name="Alamgir A."/>
            <person name="Owens N."/>
            <person name="Weber N.D."/>
            <person name="Virtaneva K."/>
            <person name="Barbian K."/>
            <person name="Babar A."/>
            <person name="Rosenke K."/>
        </authorList>
    </citation>
    <scope>NUCLEOTIDE SEQUENCE [LARGE SCALE GENOMIC DNA]</scope>
    <source>
        <strain evidence="2">CBS 101.48</strain>
    </source>
</reference>
<dbReference type="Proteomes" id="UP000078561">
    <property type="component" value="Unassembled WGS sequence"/>
</dbReference>
<dbReference type="OrthoDB" id="2290107at2759"/>
<dbReference type="AlphaFoldDB" id="A0A163K974"/>
<dbReference type="InParanoid" id="A0A163K974"/>
<dbReference type="EMBL" id="LT554579">
    <property type="protein sequence ID" value="SAM06281.1"/>
    <property type="molecule type" value="Genomic_DNA"/>
</dbReference>
<sequence length="211" mass="24739">MYRTVDLQPWIWDLIGERFDPLPPCSFAPSLATWWSHPFWAGPVSLNYRLFQTPGSLPPHRYPHKLIKAFWTAPMLPNGRTTWYKVLSNTIPLQHILAKMHPQAPTCIHCHQHEDLAHFVSQCPLKLPIWEAVLAMYVPLHFLTPTCHLDFLLYLRHPPPRLPLKRALTIFSITLHTIWSHHWQYKIHGVPFQGHRIVRAIVNQVRSFPLD</sequence>
<protein>
    <recommendedName>
        <fullName evidence="1">Reverse transcriptase zinc-binding domain-containing protein</fullName>
    </recommendedName>
</protein>
<gene>
    <name evidence="2" type="primary">ABSGL_12169.1 scaffold 12710</name>
</gene>
<dbReference type="Pfam" id="PF13966">
    <property type="entry name" value="zf-RVT"/>
    <property type="match status" value="1"/>
</dbReference>
<keyword evidence="3" id="KW-1185">Reference proteome</keyword>
<organism evidence="2">
    <name type="scientific">Absidia glauca</name>
    <name type="common">Pin mould</name>
    <dbReference type="NCBI Taxonomy" id="4829"/>
    <lineage>
        <taxon>Eukaryota</taxon>
        <taxon>Fungi</taxon>
        <taxon>Fungi incertae sedis</taxon>
        <taxon>Mucoromycota</taxon>
        <taxon>Mucoromycotina</taxon>
        <taxon>Mucoromycetes</taxon>
        <taxon>Mucorales</taxon>
        <taxon>Cunninghamellaceae</taxon>
        <taxon>Absidia</taxon>
    </lineage>
</organism>
<dbReference type="InterPro" id="IPR026960">
    <property type="entry name" value="RVT-Znf"/>
</dbReference>
<feature type="domain" description="Reverse transcriptase zinc-binding" evidence="1">
    <location>
        <begin position="63"/>
        <end position="130"/>
    </location>
</feature>
<proteinExistence type="predicted"/>
<evidence type="ECO:0000259" key="1">
    <source>
        <dbReference type="Pfam" id="PF13966"/>
    </source>
</evidence>